<feature type="domain" description="ParB-like N-terminal" evidence="2">
    <location>
        <begin position="1"/>
        <end position="79"/>
    </location>
</feature>
<dbReference type="EMBL" id="JBJHZX010000002">
    <property type="protein sequence ID" value="MFL0194245.1"/>
    <property type="molecule type" value="Genomic_DNA"/>
</dbReference>
<evidence type="ECO:0000313" key="3">
    <source>
        <dbReference type="EMBL" id="MFL0194245.1"/>
    </source>
</evidence>
<dbReference type="Proteomes" id="UP001623660">
    <property type="component" value="Unassembled WGS sequence"/>
</dbReference>
<protein>
    <submittedName>
        <fullName evidence="3">ParB N-terminal domain-containing protein</fullName>
    </submittedName>
</protein>
<sequence>MPNPKNAEIYGEDDVKELAEKIKSSGYIKPLYVNQDHVIISGHRRYKACLSLGVKNIPVVVKKFEGKQEELEILLLENMYRDKTIEQKVNEAKEWKVIEKEKAKRRQGTRTDIVDNCPPSDMGKTRDIVAKRVGLGSGKALERAEPVVDKITELRKKGDTENAEFLSKALDKSISGAKKLVEENMVEQVPKVYKDMVIDGKISVNEAYNVAKTAVETKKRNEENEKKFEEERQKEKEELEERQQLEELQKSLPENAVVLDKFRKPERDTIFGITDLNNLTEEQYNKCYKHCKKYEDDVHKVSMLWTELQCLQAWSVIYESQEEIEMELKSIESAIQNLCKFQSYFKEVKKK</sequence>
<proteinExistence type="predicted"/>
<dbReference type="PANTHER" id="PTHR33375:SF1">
    <property type="entry name" value="CHROMOSOME-PARTITIONING PROTEIN PARB-RELATED"/>
    <property type="match status" value="1"/>
</dbReference>
<evidence type="ECO:0000313" key="4">
    <source>
        <dbReference type="Proteomes" id="UP001623660"/>
    </source>
</evidence>
<dbReference type="InterPro" id="IPR036086">
    <property type="entry name" value="ParB/Sulfiredoxin_sf"/>
</dbReference>
<dbReference type="InterPro" id="IPR003115">
    <property type="entry name" value="ParB_N"/>
</dbReference>
<accession>A0ABW8SE44</accession>
<dbReference type="PANTHER" id="PTHR33375">
    <property type="entry name" value="CHROMOSOME-PARTITIONING PROTEIN PARB-RELATED"/>
    <property type="match status" value="1"/>
</dbReference>
<dbReference type="Gene3D" id="3.90.1530.10">
    <property type="entry name" value="Conserved hypothetical protein from pyrococcus furiosus pfu- 392566-001, ParB domain"/>
    <property type="match status" value="1"/>
</dbReference>
<reference evidence="3 4" key="1">
    <citation type="submission" date="2024-11" db="EMBL/GenBank/DDBJ databases">
        <authorList>
            <person name="Heng Y.C."/>
            <person name="Lim A.C.H."/>
            <person name="Lee J.K.Y."/>
            <person name="Kittelmann S."/>
        </authorList>
    </citation>
    <scope>NUCLEOTIDE SEQUENCE [LARGE SCALE GENOMIC DNA]</scope>
    <source>
        <strain evidence="3 4">WILCCON 0269</strain>
    </source>
</reference>
<evidence type="ECO:0000259" key="2">
    <source>
        <dbReference type="SMART" id="SM00470"/>
    </source>
</evidence>
<comment type="caution">
    <text evidence="3">The sequence shown here is derived from an EMBL/GenBank/DDBJ whole genome shotgun (WGS) entry which is preliminary data.</text>
</comment>
<organism evidence="3 4">
    <name type="scientific">Candidatus Clostridium eludens</name>
    <dbReference type="NCBI Taxonomy" id="3381663"/>
    <lineage>
        <taxon>Bacteria</taxon>
        <taxon>Bacillati</taxon>
        <taxon>Bacillota</taxon>
        <taxon>Clostridia</taxon>
        <taxon>Eubacteriales</taxon>
        <taxon>Clostridiaceae</taxon>
        <taxon>Clostridium</taxon>
    </lineage>
</organism>
<dbReference type="RefSeq" id="WP_406790371.1">
    <property type="nucleotide sequence ID" value="NZ_JBJHZX010000002.1"/>
</dbReference>
<dbReference type="SUPFAM" id="SSF110849">
    <property type="entry name" value="ParB/Sulfiredoxin"/>
    <property type="match status" value="1"/>
</dbReference>
<dbReference type="Pfam" id="PF02195">
    <property type="entry name" value="ParB_N"/>
    <property type="match status" value="1"/>
</dbReference>
<feature type="region of interest" description="Disordered" evidence="1">
    <location>
        <begin position="218"/>
        <end position="246"/>
    </location>
</feature>
<evidence type="ECO:0000256" key="1">
    <source>
        <dbReference type="SAM" id="MobiDB-lite"/>
    </source>
</evidence>
<dbReference type="SMART" id="SM00470">
    <property type="entry name" value="ParB"/>
    <property type="match status" value="1"/>
</dbReference>
<gene>
    <name evidence="3" type="ORF">ACJDU8_01440</name>
</gene>
<keyword evidence="4" id="KW-1185">Reference proteome</keyword>
<name>A0ABW8SE44_9CLOT</name>
<dbReference type="InterPro" id="IPR050336">
    <property type="entry name" value="Chromosome_partition/occlusion"/>
</dbReference>